<organism evidence="2 3">
    <name type="scientific">Alteromonas australica</name>
    <dbReference type="NCBI Taxonomy" id="589873"/>
    <lineage>
        <taxon>Bacteria</taxon>
        <taxon>Pseudomonadati</taxon>
        <taxon>Pseudomonadota</taxon>
        <taxon>Gammaproteobacteria</taxon>
        <taxon>Alteromonadales</taxon>
        <taxon>Alteromonadaceae</taxon>
        <taxon>Alteromonas/Salinimonas group</taxon>
        <taxon>Alteromonas</taxon>
    </lineage>
</organism>
<feature type="transmembrane region" description="Helical" evidence="1">
    <location>
        <begin position="37"/>
        <end position="59"/>
    </location>
</feature>
<accession>A0A075NXT4</accession>
<sequence>MTVILIFASSLLGAWLTYFLSHHAKFTPVRASSLLTLLFYCVLYLLGVAPDMWAAAFFGGSFVGMSAPHRFGMMAVTVAGSLFAACYEVLLPFIAGVGGALGVSAFLSVAAVHFLTRLLAKVKAKESPSQSTR</sequence>
<keyword evidence="3" id="KW-1185">Reference proteome</keyword>
<dbReference type="eggNOG" id="ENOG5030N4X">
    <property type="taxonomic scope" value="Bacteria"/>
</dbReference>
<protein>
    <submittedName>
        <fullName evidence="2">Uncharacterized protein</fullName>
    </submittedName>
</protein>
<keyword evidence="1" id="KW-0812">Transmembrane</keyword>
<dbReference type="AlphaFoldDB" id="A0A075NXT4"/>
<gene>
    <name evidence="2" type="ORF">EP13_06365</name>
</gene>
<proteinExistence type="predicted"/>
<dbReference type="GeneID" id="78254539"/>
<feature type="transmembrane region" description="Helical" evidence="1">
    <location>
        <begin position="100"/>
        <end position="120"/>
    </location>
</feature>
<dbReference type="KEGG" id="aal:EP13_06365"/>
<evidence type="ECO:0000313" key="3">
    <source>
        <dbReference type="Proteomes" id="UP000056090"/>
    </source>
</evidence>
<evidence type="ECO:0000313" key="2">
    <source>
        <dbReference type="EMBL" id="AIF98346.1"/>
    </source>
</evidence>
<keyword evidence="1" id="KW-0472">Membrane</keyword>
<dbReference type="Proteomes" id="UP000056090">
    <property type="component" value="Chromosome"/>
</dbReference>
<dbReference type="EMBL" id="CP008849">
    <property type="protein sequence ID" value="AIF98346.1"/>
    <property type="molecule type" value="Genomic_DNA"/>
</dbReference>
<dbReference type="RefSeq" id="WP_044056532.1">
    <property type="nucleotide sequence ID" value="NZ_CBCSKJ010000001.1"/>
</dbReference>
<name>A0A075NXT4_9ALTE</name>
<reference evidence="2 3" key="1">
    <citation type="submission" date="2014-06" db="EMBL/GenBank/DDBJ databases">
        <title>Genomes of Alteromonas australica, a world apart.</title>
        <authorList>
            <person name="Gonzaga A."/>
            <person name="Lopez-Perez M."/>
            <person name="Rodriguez-Valera F."/>
        </authorList>
    </citation>
    <scope>NUCLEOTIDE SEQUENCE [LARGE SCALE GENOMIC DNA]</scope>
    <source>
        <strain evidence="2 3">H 17</strain>
    </source>
</reference>
<keyword evidence="1" id="KW-1133">Transmembrane helix</keyword>
<evidence type="ECO:0000256" key="1">
    <source>
        <dbReference type="SAM" id="Phobius"/>
    </source>
</evidence>